<accession>A0A8J3H0L4</accession>
<dbReference type="Pfam" id="PF02626">
    <property type="entry name" value="CT_A_B"/>
    <property type="match status" value="1"/>
</dbReference>
<keyword evidence="2 5" id="KW-0378">Hydrolase</keyword>
<proteinExistence type="predicted"/>
<dbReference type="Proteomes" id="UP000626220">
    <property type="component" value="Unassembled WGS sequence"/>
</dbReference>
<evidence type="ECO:0000256" key="3">
    <source>
        <dbReference type="ARBA" id="ARBA00022840"/>
    </source>
</evidence>
<keyword evidence="6" id="KW-1185">Reference proteome</keyword>
<name>A0A8J3H0L4_9RHOB</name>
<evidence type="ECO:0000313" key="5">
    <source>
        <dbReference type="EMBL" id="GHF61124.1"/>
    </source>
</evidence>
<sequence length="342" mass="35642">MARLTIHRAGPALSVQDLGRPGHLSEGLSPGGAADRLALFEAAALLGLPAVVPAIEMASMGGRFSTDTPMRIALTGAPMKAALDGAPLPWPSSLLLLPGQMLEVGGATAGIYGYLTPAGGIATPEWLGSRAAHLVIGVGRPLAAGESLPLGPDPAPNAPAQTLDPEPRFAGGTLRLMPGPQTGLFDAATLERIQATAFTRSAQANRQGIRLDHEGDPFPAAGAKGLASDFILTGDVQMIGEGIPFVLMAECQTIGGYPRLGTVLPDDLPKIAQAPMGAGLRLALVPLEEADALWQSDDTRLRALRKRVRPLIRDPRDIPDLLGYQLIGGMTRGDDLDRKDIP</sequence>
<protein>
    <submittedName>
        <fullName evidence="5">Allophanate hydrolase</fullName>
    </submittedName>
</protein>
<dbReference type="SMART" id="SM00797">
    <property type="entry name" value="AHS2"/>
    <property type="match status" value="1"/>
</dbReference>
<dbReference type="EMBL" id="BNCJ01000012">
    <property type="protein sequence ID" value="GHF61124.1"/>
    <property type="molecule type" value="Genomic_DNA"/>
</dbReference>
<evidence type="ECO:0000256" key="2">
    <source>
        <dbReference type="ARBA" id="ARBA00022801"/>
    </source>
</evidence>
<dbReference type="PANTHER" id="PTHR43309">
    <property type="entry name" value="5-OXOPROLINASE SUBUNIT C"/>
    <property type="match status" value="1"/>
</dbReference>
<reference evidence="5" key="1">
    <citation type="journal article" date="2014" name="Int. J. Syst. Evol. Microbiol.">
        <title>Complete genome sequence of Corynebacterium casei LMG S-19264T (=DSM 44701T), isolated from a smear-ripened cheese.</title>
        <authorList>
            <consortium name="US DOE Joint Genome Institute (JGI-PGF)"/>
            <person name="Walter F."/>
            <person name="Albersmeier A."/>
            <person name="Kalinowski J."/>
            <person name="Ruckert C."/>
        </authorList>
    </citation>
    <scope>NUCLEOTIDE SEQUENCE</scope>
    <source>
        <strain evidence="5">KCTC 42650</strain>
    </source>
</reference>
<dbReference type="GO" id="GO:0016787">
    <property type="term" value="F:hydrolase activity"/>
    <property type="evidence" value="ECO:0007669"/>
    <property type="project" value="UniProtKB-KW"/>
</dbReference>
<keyword evidence="3" id="KW-0067">ATP-binding</keyword>
<gene>
    <name evidence="5" type="ORF">GCM10017056_35680</name>
</gene>
<comment type="caution">
    <text evidence="5">The sequence shown here is derived from an EMBL/GenBank/DDBJ whole genome shotgun (WGS) entry which is preliminary data.</text>
</comment>
<dbReference type="Gene3D" id="2.40.100.10">
    <property type="entry name" value="Cyclophilin-like"/>
    <property type="match status" value="1"/>
</dbReference>
<keyword evidence="1" id="KW-0547">Nucleotide-binding</keyword>
<reference evidence="5" key="2">
    <citation type="submission" date="2020-09" db="EMBL/GenBank/DDBJ databases">
        <authorList>
            <person name="Sun Q."/>
            <person name="Kim S."/>
        </authorList>
    </citation>
    <scope>NUCLEOTIDE SEQUENCE</scope>
    <source>
        <strain evidence="5">KCTC 42650</strain>
    </source>
</reference>
<dbReference type="GO" id="GO:0005524">
    <property type="term" value="F:ATP binding"/>
    <property type="evidence" value="ECO:0007669"/>
    <property type="project" value="UniProtKB-KW"/>
</dbReference>
<evidence type="ECO:0000256" key="1">
    <source>
        <dbReference type="ARBA" id="ARBA00022741"/>
    </source>
</evidence>
<dbReference type="AlphaFoldDB" id="A0A8J3H0L4"/>
<dbReference type="InterPro" id="IPR052708">
    <property type="entry name" value="PxpC"/>
</dbReference>
<organism evidence="5 6">
    <name type="scientific">Seohaeicola zhoushanensis</name>
    <dbReference type="NCBI Taxonomy" id="1569283"/>
    <lineage>
        <taxon>Bacteria</taxon>
        <taxon>Pseudomonadati</taxon>
        <taxon>Pseudomonadota</taxon>
        <taxon>Alphaproteobacteria</taxon>
        <taxon>Rhodobacterales</taxon>
        <taxon>Roseobacteraceae</taxon>
        <taxon>Seohaeicola</taxon>
    </lineage>
</organism>
<dbReference type="RefSeq" id="WP_189681468.1">
    <property type="nucleotide sequence ID" value="NZ_BNCJ01000012.1"/>
</dbReference>
<evidence type="ECO:0000313" key="6">
    <source>
        <dbReference type="Proteomes" id="UP000626220"/>
    </source>
</evidence>
<evidence type="ECO:0000259" key="4">
    <source>
        <dbReference type="SMART" id="SM00797"/>
    </source>
</evidence>
<dbReference type="PANTHER" id="PTHR43309:SF3">
    <property type="entry name" value="5-OXOPROLINASE SUBUNIT C"/>
    <property type="match status" value="1"/>
</dbReference>
<feature type="domain" description="Carboxyltransferase" evidence="4">
    <location>
        <begin position="25"/>
        <end position="300"/>
    </location>
</feature>
<dbReference type="InterPro" id="IPR003778">
    <property type="entry name" value="CT_A_B"/>
</dbReference>
<dbReference type="InterPro" id="IPR029000">
    <property type="entry name" value="Cyclophilin-like_dom_sf"/>
</dbReference>